<dbReference type="AlphaFoldDB" id="V4ALH2"/>
<organism evidence="3 4">
    <name type="scientific">Lottia gigantea</name>
    <name type="common">Giant owl limpet</name>
    <dbReference type="NCBI Taxonomy" id="225164"/>
    <lineage>
        <taxon>Eukaryota</taxon>
        <taxon>Metazoa</taxon>
        <taxon>Spiralia</taxon>
        <taxon>Lophotrochozoa</taxon>
        <taxon>Mollusca</taxon>
        <taxon>Gastropoda</taxon>
        <taxon>Patellogastropoda</taxon>
        <taxon>Lottioidea</taxon>
        <taxon>Lottiidae</taxon>
        <taxon>Lottia</taxon>
    </lineage>
</organism>
<keyword evidence="4" id="KW-1185">Reference proteome</keyword>
<evidence type="ECO:0000256" key="1">
    <source>
        <dbReference type="SAM" id="MobiDB-lite"/>
    </source>
</evidence>
<name>V4ALH2_LOTGI</name>
<dbReference type="GO" id="GO:0003677">
    <property type="term" value="F:DNA binding"/>
    <property type="evidence" value="ECO:0007669"/>
    <property type="project" value="InterPro"/>
</dbReference>
<dbReference type="InterPro" id="IPR018379">
    <property type="entry name" value="BEN_domain"/>
</dbReference>
<dbReference type="SMART" id="SM01025">
    <property type="entry name" value="BEN"/>
    <property type="match status" value="1"/>
</dbReference>
<proteinExistence type="predicted"/>
<dbReference type="GeneID" id="20243019"/>
<dbReference type="HOGENOM" id="CLU_450776_0_0_1"/>
<evidence type="ECO:0000313" key="4">
    <source>
        <dbReference type="Proteomes" id="UP000030746"/>
    </source>
</evidence>
<evidence type="ECO:0000313" key="3">
    <source>
        <dbReference type="EMBL" id="ESO95610.1"/>
    </source>
</evidence>
<dbReference type="RefSeq" id="XP_009053701.1">
    <property type="nucleotide sequence ID" value="XM_009055453.1"/>
</dbReference>
<dbReference type="KEGG" id="lgi:LOTGIDRAFT_175116"/>
<sequence length="606" mass="67786">MPKMSIDSKKGVPRFALVAFKDLLESHVYATNDISGPKSMGTGATVKTTIHGDIFKGTIVSMADNENYLKQQSQSLNVTGFFGVPKSKKSLGRGKNLPKKTNIPPTNETSQQLTSTPSSSKYRRLSVRNLPSPINHTKTTISEFCLKSLKSLATTFASKLSSAQNDSADDVDFITISLVEASFDSSSYAKQLEYRESFRNQPRCIKDVPDYKVDLSMNFSSFSSTIDSLQSHIHPLISVTTNIPNNQSPVEIPSPMNVATQHMAGTLNGAFTSVSSLMDTVALTRDVSKLSRQTRIPVFTSSTTKPGVVLDRDNNTISSELHSTRNVDTDVYLNAFFPPSPCSLPSVQDDTRSDFDGSFNIGGRMEATVILDCLSEDELTSIEQSSVSKEIEFPSKPPTSDNKSPVFNMSVTPESSGCACNTRMYNFNSEGDVHMVTIQDSKTVALTIMDRSELQYHSFMNSSDKENISPKTQFFDEQIKCYQDRFLQITPTELFYGLMLRSDYPPRMDDVSFFTETILLHLTSVSSRPEVFARNLLYRMFTLAELQNSSVYGRGFTNEQRNTALNVDKIRLIRELTFVLYSNVRFSWRNCVLWMDKSIKYVNKLL</sequence>
<dbReference type="CTD" id="20243019"/>
<feature type="region of interest" description="Disordered" evidence="1">
    <location>
        <begin position="385"/>
        <end position="405"/>
    </location>
</feature>
<feature type="compositionally biased region" description="Basic residues" evidence="1">
    <location>
        <begin position="87"/>
        <end position="98"/>
    </location>
</feature>
<protein>
    <recommendedName>
        <fullName evidence="2">BEN domain-containing protein</fullName>
    </recommendedName>
</protein>
<dbReference type="EMBL" id="KB201613">
    <property type="protein sequence ID" value="ESO95610.1"/>
    <property type="molecule type" value="Genomic_DNA"/>
</dbReference>
<evidence type="ECO:0000259" key="2">
    <source>
        <dbReference type="SMART" id="SM01025"/>
    </source>
</evidence>
<feature type="region of interest" description="Disordered" evidence="1">
    <location>
        <begin position="87"/>
        <end position="122"/>
    </location>
</feature>
<accession>V4ALH2</accession>
<dbReference type="Proteomes" id="UP000030746">
    <property type="component" value="Unassembled WGS sequence"/>
</dbReference>
<feature type="domain" description="BEN" evidence="2">
    <location>
        <begin position="530"/>
        <end position="606"/>
    </location>
</feature>
<feature type="compositionally biased region" description="Low complexity" evidence="1">
    <location>
        <begin position="109"/>
        <end position="120"/>
    </location>
</feature>
<reference evidence="3 4" key="1">
    <citation type="journal article" date="2013" name="Nature">
        <title>Insights into bilaterian evolution from three spiralian genomes.</title>
        <authorList>
            <person name="Simakov O."/>
            <person name="Marletaz F."/>
            <person name="Cho S.J."/>
            <person name="Edsinger-Gonzales E."/>
            <person name="Havlak P."/>
            <person name="Hellsten U."/>
            <person name="Kuo D.H."/>
            <person name="Larsson T."/>
            <person name="Lv J."/>
            <person name="Arendt D."/>
            <person name="Savage R."/>
            <person name="Osoegawa K."/>
            <person name="de Jong P."/>
            <person name="Grimwood J."/>
            <person name="Chapman J.A."/>
            <person name="Shapiro H."/>
            <person name="Aerts A."/>
            <person name="Otillar R.P."/>
            <person name="Terry A.Y."/>
            <person name="Boore J.L."/>
            <person name="Grigoriev I.V."/>
            <person name="Lindberg D.R."/>
            <person name="Seaver E.C."/>
            <person name="Weisblat D.A."/>
            <person name="Putnam N.H."/>
            <person name="Rokhsar D.S."/>
        </authorList>
    </citation>
    <scope>NUCLEOTIDE SEQUENCE [LARGE SCALE GENOMIC DNA]</scope>
</reference>
<gene>
    <name evidence="3" type="ORF">LOTGIDRAFT_175116</name>
</gene>